<dbReference type="NCBIfam" id="NF004976">
    <property type="entry name" value="PRK06349.1"/>
    <property type="match status" value="1"/>
</dbReference>
<dbReference type="PANTHER" id="PTHR43331">
    <property type="entry name" value="HOMOSERINE DEHYDROGENASE"/>
    <property type="match status" value="1"/>
</dbReference>
<evidence type="ECO:0000256" key="9">
    <source>
        <dbReference type="ARBA" id="ARBA00022857"/>
    </source>
</evidence>
<dbReference type="SUPFAM" id="SSF55021">
    <property type="entry name" value="ACT-like"/>
    <property type="match status" value="1"/>
</dbReference>
<dbReference type="EC" id="1.1.1.3" evidence="5 16"/>
<evidence type="ECO:0000256" key="16">
    <source>
        <dbReference type="RuleBase" id="RU000579"/>
    </source>
</evidence>
<evidence type="ECO:0000259" key="18">
    <source>
        <dbReference type="PROSITE" id="PS51671"/>
    </source>
</evidence>
<evidence type="ECO:0000256" key="12">
    <source>
        <dbReference type="ARBA" id="ARBA00023167"/>
    </source>
</evidence>
<comment type="caution">
    <text evidence="19">The sequence shown here is derived from an EMBL/GenBank/DDBJ whole genome shotgun (WGS) entry which is preliminary data.</text>
</comment>
<dbReference type="CDD" id="cd04881">
    <property type="entry name" value="ACT_HSDH-Hom"/>
    <property type="match status" value="1"/>
</dbReference>
<dbReference type="SUPFAM" id="SSF51735">
    <property type="entry name" value="NAD(P)-binding Rossmann-fold domains"/>
    <property type="match status" value="1"/>
</dbReference>
<dbReference type="Proteomes" id="UP001183817">
    <property type="component" value="Unassembled WGS sequence"/>
</dbReference>
<dbReference type="EMBL" id="JAVDYI010000001">
    <property type="protein sequence ID" value="MDR7360186.1"/>
    <property type="molecule type" value="Genomic_DNA"/>
</dbReference>
<dbReference type="InterPro" id="IPR019811">
    <property type="entry name" value="HDH_CS"/>
</dbReference>
<keyword evidence="10 16" id="KW-0560">Oxidoreductase</keyword>
<comment type="catalytic activity">
    <reaction evidence="15">
        <text>L-homoserine + NAD(+) = L-aspartate 4-semialdehyde + NADH + H(+)</text>
        <dbReference type="Rhea" id="RHEA:15757"/>
        <dbReference type="ChEBI" id="CHEBI:15378"/>
        <dbReference type="ChEBI" id="CHEBI:57476"/>
        <dbReference type="ChEBI" id="CHEBI:57540"/>
        <dbReference type="ChEBI" id="CHEBI:57945"/>
        <dbReference type="ChEBI" id="CHEBI:537519"/>
        <dbReference type="EC" id="1.1.1.3"/>
    </reaction>
    <physiologicalReaction direction="right-to-left" evidence="15">
        <dbReference type="Rhea" id="RHEA:15759"/>
    </physiologicalReaction>
</comment>
<evidence type="ECO:0000256" key="10">
    <source>
        <dbReference type="ARBA" id="ARBA00023002"/>
    </source>
</evidence>
<sequence length="428" mass="43872">MKTLKVALLGCGNVGSQVARILLDHSDVLADRAGAKLELAGIAVRSLETKRDAAIPAELLTTDAPALVDGADIVIELLGGLEPAGELIRRALARGASVVTGNKALLAAQGAELNALAFESGAQLRYEAAVGGAIPILRPISDSLSGDRINKIMGIVNGTTNFILDAMDTTGAQFDDVLAEAQALGYAEADPTADVAGHDAAAKAAILASLAFHTDFAYADVHCEGITKITATDVAAAKEAGMVIKLLAIAERTQDGIGVRVHPTLLRRTHPLAAVHGAFNAVFVEAENAGELMFYGAGAGGAPTASAVMGDTVSVARRVVSGGPLPAIAAQQSVKALAFDEISTSYWIGLRVSDEPGVLAAIAAIFAENTVSIEALRQSIIEENHGGSAELRIVTHRSTESSLAAVVAAVADLDAVQEVTSVLRVEGN</sequence>
<dbReference type="Gene3D" id="3.30.360.10">
    <property type="entry name" value="Dihydrodipicolinate Reductase, domain 2"/>
    <property type="match status" value="1"/>
</dbReference>
<comment type="cofactor">
    <cofactor evidence="1">
        <name>a metal cation</name>
        <dbReference type="ChEBI" id="CHEBI:25213"/>
    </cofactor>
</comment>
<dbReference type="InterPro" id="IPR005106">
    <property type="entry name" value="Asp/hSer_DH_NAD-bd"/>
</dbReference>
<keyword evidence="11" id="KW-0915">Sodium</keyword>
<name>A0ABU2BPF0_9MICC</name>
<comment type="catalytic activity">
    <reaction evidence="14">
        <text>L-homoserine + NADP(+) = L-aspartate 4-semialdehyde + NADPH + H(+)</text>
        <dbReference type="Rhea" id="RHEA:15761"/>
        <dbReference type="ChEBI" id="CHEBI:15378"/>
        <dbReference type="ChEBI" id="CHEBI:57476"/>
        <dbReference type="ChEBI" id="CHEBI:57783"/>
        <dbReference type="ChEBI" id="CHEBI:58349"/>
        <dbReference type="ChEBI" id="CHEBI:537519"/>
        <dbReference type="EC" id="1.1.1.3"/>
    </reaction>
    <physiologicalReaction direction="right-to-left" evidence="14">
        <dbReference type="Rhea" id="RHEA:15763"/>
    </physiologicalReaction>
</comment>
<dbReference type="Pfam" id="PF03447">
    <property type="entry name" value="NAD_binding_3"/>
    <property type="match status" value="1"/>
</dbReference>
<comment type="pathway">
    <text evidence="3 16">Amino-acid biosynthesis; L-methionine biosynthesis via de novo pathway; L-homoserine from L-aspartate: step 3/3.</text>
</comment>
<evidence type="ECO:0000256" key="17">
    <source>
        <dbReference type="RuleBase" id="RU004171"/>
    </source>
</evidence>
<dbReference type="InterPro" id="IPR002912">
    <property type="entry name" value="ACT_dom"/>
</dbReference>
<comment type="similarity">
    <text evidence="4 17">Belongs to the homoserine dehydrogenase family.</text>
</comment>
<keyword evidence="7 16" id="KW-0028">Amino-acid biosynthesis</keyword>
<evidence type="ECO:0000256" key="13">
    <source>
        <dbReference type="ARBA" id="ARBA00044930"/>
    </source>
</evidence>
<evidence type="ECO:0000256" key="14">
    <source>
        <dbReference type="ARBA" id="ARBA00048841"/>
    </source>
</evidence>
<proteinExistence type="inferred from homology"/>
<evidence type="ECO:0000256" key="15">
    <source>
        <dbReference type="ARBA" id="ARBA00049031"/>
    </source>
</evidence>
<organism evidence="19 20">
    <name type="scientific">Paeniglutamicibacter sulfureus</name>
    <dbReference type="NCBI Taxonomy" id="43666"/>
    <lineage>
        <taxon>Bacteria</taxon>
        <taxon>Bacillati</taxon>
        <taxon>Actinomycetota</taxon>
        <taxon>Actinomycetes</taxon>
        <taxon>Micrococcales</taxon>
        <taxon>Micrococcaceae</taxon>
        <taxon>Paeniglutamicibacter</taxon>
    </lineage>
</organism>
<feature type="domain" description="ACT" evidence="18">
    <location>
        <begin position="347"/>
        <end position="427"/>
    </location>
</feature>
<evidence type="ECO:0000256" key="3">
    <source>
        <dbReference type="ARBA" id="ARBA00005062"/>
    </source>
</evidence>
<dbReference type="PIRSF" id="PIRSF000098">
    <property type="entry name" value="Homoser_dehydrog"/>
    <property type="match status" value="1"/>
</dbReference>
<evidence type="ECO:0000313" key="19">
    <source>
        <dbReference type="EMBL" id="MDR7360186.1"/>
    </source>
</evidence>
<protein>
    <recommendedName>
        <fullName evidence="6 16">Homoserine dehydrogenase</fullName>
        <ecNumber evidence="5 16">1.1.1.3</ecNumber>
    </recommendedName>
</protein>
<evidence type="ECO:0000256" key="5">
    <source>
        <dbReference type="ARBA" id="ARBA00013213"/>
    </source>
</evidence>
<accession>A0ABU2BPF0</accession>
<dbReference type="PANTHER" id="PTHR43331:SF1">
    <property type="entry name" value="HOMOSERINE DEHYDROGENASE"/>
    <property type="match status" value="1"/>
</dbReference>
<dbReference type="InterPro" id="IPR045865">
    <property type="entry name" value="ACT-like_dom_sf"/>
</dbReference>
<dbReference type="GO" id="GO:0004412">
    <property type="term" value="F:homoserine dehydrogenase activity"/>
    <property type="evidence" value="ECO:0007669"/>
    <property type="project" value="UniProtKB-EC"/>
</dbReference>
<evidence type="ECO:0000256" key="6">
    <source>
        <dbReference type="ARBA" id="ARBA00013376"/>
    </source>
</evidence>
<keyword evidence="8 16" id="KW-0791">Threonine biosynthesis</keyword>
<dbReference type="Pfam" id="PF01842">
    <property type="entry name" value="ACT"/>
    <property type="match status" value="1"/>
</dbReference>
<comment type="pathway">
    <text evidence="2 16">Amino-acid biosynthesis; L-threonine biosynthesis; L-threonine from L-aspartate: step 3/5.</text>
</comment>
<dbReference type="SUPFAM" id="SSF55347">
    <property type="entry name" value="Glyceraldehyde-3-phosphate dehydrogenase-like, C-terminal domain"/>
    <property type="match status" value="1"/>
</dbReference>
<dbReference type="Gene3D" id="3.40.50.720">
    <property type="entry name" value="NAD(P)-binding Rossmann-like Domain"/>
    <property type="match status" value="1"/>
</dbReference>
<dbReference type="PROSITE" id="PS01042">
    <property type="entry name" value="HOMOSER_DHGENASE"/>
    <property type="match status" value="1"/>
</dbReference>
<evidence type="ECO:0000256" key="8">
    <source>
        <dbReference type="ARBA" id="ARBA00022697"/>
    </source>
</evidence>
<dbReference type="PROSITE" id="PS51671">
    <property type="entry name" value="ACT"/>
    <property type="match status" value="1"/>
</dbReference>
<evidence type="ECO:0000256" key="2">
    <source>
        <dbReference type="ARBA" id="ARBA00005056"/>
    </source>
</evidence>
<comment type="function">
    <text evidence="13">Catalyzes the conversion of L-aspartate-beta-semialdehyde (L-Asa) to L-homoserine (L-Hse), the third step in the biosynthesis of threonine and methionine from aspartate.</text>
</comment>
<evidence type="ECO:0000256" key="7">
    <source>
        <dbReference type="ARBA" id="ARBA00022605"/>
    </source>
</evidence>
<dbReference type="InterPro" id="IPR036291">
    <property type="entry name" value="NAD(P)-bd_dom_sf"/>
</dbReference>
<evidence type="ECO:0000256" key="1">
    <source>
        <dbReference type="ARBA" id="ARBA00001920"/>
    </source>
</evidence>
<evidence type="ECO:0000256" key="11">
    <source>
        <dbReference type="ARBA" id="ARBA00023053"/>
    </source>
</evidence>
<dbReference type="InterPro" id="IPR001342">
    <property type="entry name" value="HDH_cat"/>
</dbReference>
<keyword evidence="20" id="KW-1185">Reference proteome</keyword>
<keyword evidence="9 16" id="KW-0521">NADP</keyword>
<evidence type="ECO:0000313" key="20">
    <source>
        <dbReference type="Proteomes" id="UP001183817"/>
    </source>
</evidence>
<reference evidence="19 20" key="1">
    <citation type="submission" date="2023-07" db="EMBL/GenBank/DDBJ databases">
        <title>Sequencing the genomes of 1000 actinobacteria strains.</title>
        <authorList>
            <person name="Klenk H.-P."/>
        </authorList>
    </citation>
    <scope>NUCLEOTIDE SEQUENCE [LARGE SCALE GENOMIC DNA]</scope>
    <source>
        <strain evidence="19 20">DSM 20167</strain>
    </source>
</reference>
<dbReference type="Pfam" id="PF00742">
    <property type="entry name" value="Homoserine_dh"/>
    <property type="match status" value="1"/>
</dbReference>
<dbReference type="RefSeq" id="WP_302265665.1">
    <property type="nucleotide sequence ID" value="NZ_BAAAWO010000001.1"/>
</dbReference>
<keyword evidence="12 16" id="KW-0486">Methionine biosynthesis</keyword>
<gene>
    <name evidence="19" type="ORF">J2S64_003877</name>
</gene>
<evidence type="ECO:0000256" key="4">
    <source>
        <dbReference type="ARBA" id="ARBA00006753"/>
    </source>
</evidence>
<dbReference type="Gene3D" id="3.30.70.260">
    <property type="match status" value="1"/>
</dbReference>
<dbReference type="InterPro" id="IPR016204">
    <property type="entry name" value="HDH"/>
</dbReference>